<evidence type="ECO:0000256" key="11">
    <source>
        <dbReference type="SAM" id="Phobius"/>
    </source>
</evidence>
<dbReference type="Pfam" id="PF03471">
    <property type="entry name" value="CorC_HlyC"/>
    <property type="match status" value="1"/>
</dbReference>
<evidence type="ECO:0000256" key="3">
    <source>
        <dbReference type="ARBA" id="ARBA00022475"/>
    </source>
</evidence>
<dbReference type="PANTHER" id="PTHR22777:SF32">
    <property type="entry name" value="UPF0053 INNER MEMBRANE PROTEIN YFJD"/>
    <property type="match status" value="1"/>
</dbReference>
<dbReference type="GO" id="GO:0050660">
    <property type="term" value="F:flavin adenine dinucleotide binding"/>
    <property type="evidence" value="ECO:0007669"/>
    <property type="project" value="InterPro"/>
</dbReference>
<keyword evidence="15" id="KW-1185">Reference proteome</keyword>
<dbReference type="AlphaFoldDB" id="A0A4R2GMI6"/>
<dbReference type="Gene3D" id="3.10.580.10">
    <property type="entry name" value="CBS-domain"/>
    <property type="match status" value="1"/>
</dbReference>
<dbReference type="GO" id="GO:0005886">
    <property type="term" value="C:plasma membrane"/>
    <property type="evidence" value="ECO:0007669"/>
    <property type="project" value="UniProtKB-SubCell"/>
</dbReference>
<comment type="caution">
    <text evidence="14">The sequence shown here is derived from an EMBL/GenBank/DDBJ whole genome shotgun (WGS) entry which is preliminary data.</text>
</comment>
<evidence type="ECO:0000256" key="8">
    <source>
        <dbReference type="ARBA" id="ARBA00023136"/>
    </source>
</evidence>
<evidence type="ECO:0000256" key="6">
    <source>
        <dbReference type="ARBA" id="ARBA00022989"/>
    </source>
</evidence>
<feature type="transmembrane region" description="Helical" evidence="11">
    <location>
        <begin position="148"/>
        <end position="171"/>
    </location>
</feature>
<comment type="subcellular location">
    <subcellularLocation>
        <location evidence="1">Cell membrane</location>
        <topology evidence="1">Multi-pass membrane protein</topology>
    </subcellularLocation>
</comment>
<sequence>MEADSLIQIQSALMFLQFQAFTPGLLLAIIIILLLLLSSALISGSEVAYFSLKPTDLSEMREGESKAGKRAVKHLENPELLLATILISNNFVNVSIVILTAYIVGELVVFTTPGAWQFVIEVVFITGMILLFGEILPKLYAGLYSRRFSAFMAYPLLVLSRFFKPVSILMVKSTNVVNRRLAKKIKGISLDDISHALELTDDNITEGKEILKGIVSFGNTNVEEIMTARVDVVDLDLKSEFSKVISVIVESGYSRIPVYDDGPDDVKGILYVKDLLPHLGKDNSFKWQDLIRQAYYVPDTKRINDLLQEFKTHKIHMAIVVDEYGGTSGIVTLEDILEEIVGEISDEMDEDEINFTIMQDGSYVFEGKTLLKDFFKATGLPEDAFRDVSGEAETLAGLLLEIRGEIPLKHEVVEYPPYKFTILAADNRRIKKIRYLPENKG</sequence>
<gene>
    <name evidence="14" type="ORF">EV194_101105</name>
</gene>
<dbReference type="SMART" id="SM01091">
    <property type="entry name" value="CorC_HlyC"/>
    <property type="match status" value="1"/>
</dbReference>
<dbReference type="InterPro" id="IPR044751">
    <property type="entry name" value="Ion_transp-like_CBS"/>
</dbReference>
<keyword evidence="5" id="KW-0677">Repeat</keyword>
<dbReference type="Pfam" id="PF00571">
    <property type="entry name" value="CBS"/>
    <property type="match status" value="2"/>
</dbReference>
<evidence type="ECO:0000313" key="14">
    <source>
        <dbReference type="EMBL" id="TCO10475.1"/>
    </source>
</evidence>
<feature type="domain" description="CBS" evidence="12">
    <location>
        <begin position="226"/>
        <end position="285"/>
    </location>
</feature>
<dbReference type="EMBL" id="SLWK01000001">
    <property type="protein sequence ID" value="TCO10475.1"/>
    <property type="molecule type" value="Genomic_DNA"/>
</dbReference>
<protein>
    <submittedName>
        <fullName evidence="14">Gliding motility-associated protein GldE</fullName>
    </submittedName>
</protein>
<feature type="transmembrane region" description="Helical" evidence="11">
    <location>
        <begin position="115"/>
        <end position="136"/>
    </location>
</feature>
<dbReference type="PANTHER" id="PTHR22777">
    <property type="entry name" value="HEMOLYSIN-RELATED"/>
    <property type="match status" value="1"/>
</dbReference>
<dbReference type="Pfam" id="PF01595">
    <property type="entry name" value="CNNM"/>
    <property type="match status" value="1"/>
</dbReference>
<feature type="domain" description="CNNM transmembrane" evidence="13">
    <location>
        <begin position="21"/>
        <end position="211"/>
    </location>
</feature>
<dbReference type="InterPro" id="IPR000644">
    <property type="entry name" value="CBS_dom"/>
</dbReference>
<dbReference type="CDD" id="cd04590">
    <property type="entry name" value="CBS_pair_CorC_HlyC_assoc"/>
    <property type="match status" value="1"/>
</dbReference>
<evidence type="ECO:0000256" key="9">
    <source>
        <dbReference type="PROSITE-ProRule" id="PRU00703"/>
    </source>
</evidence>
<accession>A0A4R2GMI6</accession>
<evidence type="ECO:0000313" key="15">
    <source>
        <dbReference type="Proteomes" id="UP000295221"/>
    </source>
</evidence>
<proteinExistence type="inferred from homology"/>
<keyword evidence="8 10" id="KW-0472">Membrane</keyword>
<dbReference type="NCBIfam" id="TIGR03520">
    <property type="entry name" value="GldE"/>
    <property type="match status" value="1"/>
</dbReference>
<dbReference type="InterPro" id="IPR016169">
    <property type="entry name" value="FAD-bd_PCMH_sub2"/>
</dbReference>
<dbReference type="Proteomes" id="UP000295221">
    <property type="component" value="Unassembled WGS sequence"/>
</dbReference>
<dbReference type="InterPro" id="IPR005170">
    <property type="entry name" value="Transptr-assoc_dom"/>
</dbReference>
<evidence type="ECO:0000256" key="4">
    <source>
        <dbReference type="ARBA" id="ARBA00022692"/>
    </source>
</evidence>
<dbReference type="InterPro" id="IPR036318">
    <property type="entry name" value="FAD-bd_PCMH-like_sf"/>
</dbReference>
<dbReference type="Gene3D" id="3.30.465.10">
    <property type="match status" value="1"/>
</dbReference>
<evidence type="ECO:0000256" key="2">
    <source>
        <dbReference type="ARBA" id="ARBA00006337"/>
    </source>
</evidence>
<dbReference type="InterPro" id="IPR019862">
    <property type="entry name" value="Motility-assoc_prot_GldE"/>
</dbReference>
<dbReference type="InterPro" id="IPR002550">
    <property type="entry name" value="CNNM"/>
</dbReference>
<dbReference type="FunFam" id="3.10.580.10:FF:000002">
    <property type="entry name" value="Magnesium/cobalt efflux protein CorC"/>
    <property type="match status" value="1"/>
</dbReference>
<keyword evidence="7 9" id="KW-0129">CBS domain</keyword>
<comment type="similarity">
    <text evidence="2">Belongs to the UPF0053 family.</text>
</comment>
<reference evidence="14 15" key="1">
    <citation type="submission" date="2019-03" db="EMBL/GenBank/DDBJ databases">
        <title>Genomic Encyclopedia of Type Strains, Phase IV (KMG-IV): sequencing the most valuable type-strain genomes for metagenomic binning, comparative biology and taxonomic classification.</title>
        <authorList>
            <person name="Goeker M."/>
        </authorList>
    </citation>
    <scope>NUCLEOTIDE SEQUENCE [LARGE SCALE GENOMIC DNA]</scope>
    <source>
        <strain evidence="14 15">DSM 24179</strain>
    </source>
</reference>
<dbReference type="SUPFAM" id="SSF56176">
    <property type="entry name" value="FAD-binding/transporter-associated domain-like"/>
    <property type="match status" value="1"/>
</dbReference>
<dbReference type="SMART" id="SM00116">
    <property type="entry name" value="CBS"/>
    <property type="match status" value="2"/>
</dbReference>
<feature type="transmembrane region" description="Helical" evidence="11">
    <location>
        <begin position="80"/>
        <end position="103"/>
    </location>
</feature>
<dbReference type="PROSITE" id="PS51371">
    <property type="entry name" value="CBS"/>
    <property type="match status" value="2"/>
</dbReference>
<dbReference type="SUPFAM" id="SSF54631">
    <property type="entry name" value="CBS-domain pair"/>
    <property type="match status" value="1"/>
</dbReference>
<evidence type="ECO:0000259" key="12">
    <source>
        <dbReference type="PROSITE" id="PS51371"/>
    </source>
</evidence>
<evidence type="ECO:0000256" key="5">
    <source>
        <dbReference type="ARBA" id="ARBA00022737"/>
    </source>
</evidence>
<feature type="domain" description="CBS" evidence="12">
    <location>
        <begin position="290"/>
        <end position="347"/>
    </location>
</feature>
<keyword evidence="4 10" id="KW-0812">Transmembrane</keyword>
<keyword evidence="6 10" id="KW-1133">Transmembrane helix</keyword>
<keyword evidence="3" id="KW-1003">Cell membrane</keyword>
<name>A0A4R2GMI6_9BACT</name>
<evidence type="ECO:0000259" key="13">
    <source>
        <dbReference type="PROSITE" id="PS51846"/>
    </source>
</evidence>
<feature type="transmembrane region" description="Helical" evidence="11">
    <location>
        <begin position="20"/>
        <end position="43"/>
    </location>
</feature>
<evidence type="ECO:0000256" key="10">
    <source>
        <dbReference type="PROSITE-ProRule" id="PRU01193"/>
    </source>
</evidence>
<evidence type="ECO:0000256" key="7">
    <source>
        <dbReference type="ARBA" id="ARBA00023122"/>
    </source>
</evidence>
<evidence type="ECO:0000256" key="1">
    <source>
        <dbReference type="ARBA" id="ARBA00004651"/>
    </source>
</evidence>
<dbReference type="InterPro" id="IPR046342">
    <property type="entry name" value="CBS_dom_sf"/>
</dbReference>
<dbReference type="PROSITE" id="PS51846">
    <property type="entry name" value="CNNM"/>
    <property type="match status" value="1"/>
</dbReference>
<organism evidence="14 15">
    <name type="scientific">Natronoflexus pectinivorans</name>
    <dbReference type="NCBI Taxonomy" id="682526"/>
    <lineage>
        <taxon>Bacteria</taxon>
        <taxon>Pseudomonadati</taxon>
        <taxon>Bacteroidota</taxon>
        <taxon>Bacteroidia</taxon>
        <taxon>Marinilabiliales</taxon>
        <taxon>Marinilabiliaceae</taxon>
        <taxon>Natronoflexus</taxon>
    </lineage>
</organism>
<dbReference type="RefSeq" id="WP_243699285.1">
    <property type="nucleotide sequence ID" value="NZ_SLWK01000001.1"/>
</dbReference>